<sequence length="224" mass="24826">MLSTSISIPAFAQDQANSFPALQVENSLLELVESTTDNSITFKDGSTLIQYDSYYIATDLNGKDKLKITKVDETKVKYENLQTGEVNYATNEIKPIHEDLSFSPQALADGYVYKGKVENSTEIIYATASAIAGILASFIGGPVGGRIAGILVSIGGYYVSKDAPRAYWVTKTYTRDVKHSDFNATLFIRKDHHYYKYHDYTDFIDTASTIQTCQPFGCGPVNEY</sequence>
<dbReference type="Proteomes" id="UP001364764">
    <property type="component" value="Chromosome"/>
</dbReference>
<gene>
    <name evidence="1" type="ORF">V6668_17865</name>
</gene>
<dbReference type="EMBL" id="CP145892">
    <property type="protein sequence ID" value="WWP18371.1"/>
    <property type="molecule type" value="Genomic_DNA"/>
</dbReference>
<dbReference type="GeneID" id="93477372"/>
<protein>
    <submittedName>
        <fullName evidence="1">Adenosine deaminase</fullName>
    </submittedName>
</protein>
<evidence type="ECO:0000313" key="2">
    <source>
        <dbReference type="Proteomes" id="UP001364764"/>
    </source>
</evidence>
<organism evidence="1 2">
    <name type="scientific">Paenibacillus amylolyticus</name>
    <dbReference type="NCBI Taxonomy" id="1451"/>
    <lineage>
        <taxon>Bacteria</taxon>
        <taxon>Bacillati</taxon>
        <taxon>Bacillota</taxon>
        <taxon>Bacilli</taxon>
        <taxon>Bacillales</taxon>
        <taxon>Paenibacillaceae</taxon>
        <taxon>Paenibacillus</taxon>
    </lineage>
</organism>
<proteinExistence type="predicted"/>
<dbReference type="RefSeq" id="WP_235200808.1">
    <property type="nucleotide sequence ID" value="NZ_CP145892.1"/>
</dbReference>
<dbReference type="AlphaFoldDB" id="A0ABD8ALB3"/>
<name>A0ABD8ALB3_PAEAM</name>
<evidence type="ECO:0000313" key="1">
    <source>
        <dbReference type="EMBL" id="WWP18371.1"/>
    </source>
</evidence>
<accession>A0ABD8ALB3</accession>
<reference evidence="1 2" key="1">
    <citation type="submission" date="2024-02" db="EMBL/GenBank/DDBJ databases">
        <title>Complete sequences of two Paenibacillus sp. strains and one Lysinibacillus strain isolated from the environment on STAA medium highlight biotechnological potential.</title>
        <authorList>
            <person name="Attere S.A."/>
            <person name="Piche L.C."/>
            <person name="Intertaglia L."/>
            <person name="Lami R."/>
            <person name="Charette S.J."/>
            <person name="Vincent A.T."/>
        </authorList>
    </citation>
    <scope>NUCLEOTIDE SEQUENCE [LARGE SCALE GENOMIC DNA]</scope>
    <source>
        <strain evidence="1 2">Y5S-7</strain>
    </source>
</reference>